<name>A0A645B7R8_9ZZZZ</name>
<protein>
    <recommendedName>
        <fullName evidence="8">Cobalt/magnesium transport protein CorA</fullName>
    </recommendedName>
</protein>
<reference evidence="7" key="1">
    <citation type="submission" date="2019-08" db="EMBL/GenBank/DDBJ databases">
        <authorList>
            <person name="Kucharzyk K."/>
            <person name="Murdoch R.W."/>
            <person name="Higgins S."/>
            <person name="Loffler F."/>
        </authorList>
    </citation>
    <scope>NUCLEOTIDE SEQUENCE</scope>
</reference>
<proteinExistence type="inferred from homology"/>
<dbReference type="GO" id="GO:0046873">
    <property type="term" value="F:metal ion transmembrane transporter activity"/>
    <property type="evidence" value="ECO:0007669"/>
    <property type="project" value="InterPro"/>
</dbReference>
<evidence type="ECO:0000256" key="6">
    <source>
        <dbReference type="SAM" id="Phobius"/>
    </source>
</evidence>
<dbReference type="EMBL" id="VSSQ01018357">
    <property type="protein sequence ID" value="MPM61465.1"/>
    <property type="molecule type" value="Genomic_DNA"/>
</dbReference>
<evidence type="ECO:0000256" key="2">
    <source>
        <dbReference type="ARBA" id="ARBA00009765"/>
    </source>
</evidence>
<dbReference type="InterPro" id="IPR045863">
    <property type="entry name" value="CorA_TM1_TM2"/>
</dbReference>
<dbReference type="Pfam" id="PF01544">
    <property type="entry name" value="CorA"/>
    <property type="match status" value="1"/>
</dbReference>
<dbReference type="InterPro" id="IPR045861">
    <property type="entry name" value="CorA_cytoplasmic_dom"/>
</dbReference>
<dbReference type="AlphaFoldDB" id="A0A645B7R8"/>
<accession>A0A645B7R8</accession>
<comment type="subcellular location">
    <subcellularLocation>
        <location evidence="1">Membrane</location>
        <topology evidence="1">Multi-pass membrane protein</topology>
    </subcellularLocation>
</comment>
<dbReference type="PANTHER" id="PTHR47891:SF2">
    <property type="entry name" value="MAGNESIUM AND COBALT TRANSPORTER"/>
    <property type="match status" value="1"/>
</dbReference>
<sequence length="313" mass="35540">MVKSYNIVDGRVVECPAETVGPIQLYINPSDDDRQYLVEKCGIDEHTYYSALDEDEISRIEYEPNHIAVILKQPRRYNRNDKLIFRVASIGAFLFKDRIVIIQADPVPIFEYGKMPLRGNTIPGVLLRLIYHSTRHFLENLRIIRSISDSLENKIEMSVTNKALAGMFSLLKGLTYYESATGANQLLLLKLKADAHKVGFTEEEIDFLEDITVENKQCDNLTGIYSGILTGMSDARVSIVSNNLAMVMKYLTIINLVFMPLNVLTGMGGMSEFSMMTGHIWWPYAYSGFFLMAVFIAYITYLFVKRIGIGPQK</sequence>
<keyword evidence="4 6" id="KW-1133">Transmembrane helix</keyword>
<keyword evidence="3 6" id="KW-0812">Transmembrane</keyword>
<comment type="caution">
    <text evidence="7">The sequence shown here is derived from an EMBL/GenBank/DDBJ whole genome shotgun (WGS) entry which is preliminary data.</text>
</comment>
<dbReference type="Gene3D" id="3.30.460.20">
    <property type="entry name" value="CorA soluble domain-like"/>
    <property type="match status" value="1"/>
</dbReference>
<evidence type="ECO:0000256" key="3">
    <source>
        <dbReference type="ARBA" id="ARBA00022692"/>
    </source>
</evidence>
<keyword evidence="5 6" id="KW-0472">Membrane</keyword>
<feature type="transmembrane region" description="Helical" evidence="6">
    <location>
        <begin position="281"/>
        <end position="304"/>
    </location>
</feature>
<organism evidence="7">
    <name type="scientific">bioreactor metagenome</name>
    <dbReference type="NCBI Taxonomy" id="1076179"/>
    <lineage>
        <taxon>unclassified sequences</taxon>
        <taxon>metagenomes</taxon>
        <taxon>ecological metagenomes</taxon>
    </lineage>
</organism>
<evidence type="ECO:0000313" key="7">
    <source>
        <dbReference type="EMBL" id="MPM61465.1"/>
    </source>
</evidence>
<dbReference type="InterPro" id="IPR002523">
    <property type="entry name" value="MgTranspt_CorA/ZnTranspt_ZntB"/>
</dbReference>
<gene>
    <name evidence="7" type="ORF">SDC9_108325</name>
</gene>
<dbReference type="CDD" id="cd12827">
    <property type="entry name" value="EcCorA_ZntB-like_u2"/>
    <property type="match status" value="1"/>
</dbReference>
<evidence type="ECO:0008006" key="8">
    <source>
        <dbReference type="Google" id="ProtNLM"/>
    </source>
</evidence>
<dbReference type="InterPro" id="IPR047199">
    <property type="entry name" value="CorA-like"/>
</dbReference>
<evidence type="ECO:0000256" key="1">
    <source>
        <dbReference type="ARBA" id="ARBA00004141"/>
    </source>
</evidence>
<dbReference type="PANTHER" id="PTHR47891">
    <property type="entry name" value="TRANSPORTER-RELATED"/>
    <property type="match status" value="1"/>
</dbReference>
<evidence type="ECO:0000256" key="5">
    <source>
        <dbReference type="ARBA" id="ARBA00023136"/>
    </source>
</evidence>
<comment type="similarity">
    <text evidence="2">Belongs to the CorA metal ion transporter (MIT) (TC 1.A.35) family.</text>
</comment>
<evidence type="ECO:0000256" key="4">
    <source>
        <dbReference type="ARBA" id="ARBA00022989"/>
    </source>
</evidence>
<dbReference type="SUPFAM" id="SSF144083">
    <property type="entry name" value="Magnesium transport protein CorA, transmembrane region"/>
    <property type="match status" value="1"/>
</dbReference>
<dbReference type="GO" id="GO:0016020">
    <property type="term" value="C:membrane"/>
    <property type="evidence" value="ECO:0007669"/>
    <property type="project" value="UniProtKB-SubCell"/>
</dbReference>
<dbReference type="Gene3D" id="1.20.58.340">
    <property type="entry name" value="Magnesium transport protein CorA, transmembrane region"/>
    <property type="match status" value="1"/>
</dbReference>
<feature type="transmembrane region" description="Helical" evidence="6">
    <location>
        <begin position="250"/>
        <end position="269"/>
    </location>
</feature>
<dbReference type="SUPFAM" id="SSF143865">
    <property type="entry name" value="CorA soluble domain-like"/>
    <property type="match status" value="1"/>
</dbReference>